<dbReference type="Pfam" id="PF00481">
    <property type="entry name" value="PP2C"/>
    <property type="match status" value="1"/>
</dbReference>
<evidence type="ECO:0000313" key="3">
    <source>
        <dbReference type="Proteomes" id="UP000823046"/>
    </source>
</evidence>
<sequence>MTSRIVKARPPRRRFSVVNDKFPFVRVEGKTINEARPKRRNSAPATQDTDVFLTFTSLCCAGEALQPMGKVNQDDHVEIPNFDGNSSNRLFIVMDGHGVNGHLVSKMLKERLPPLFLAEWEKNPVLKPALASAFRKMNEELINSSIDCSLSGSTCTLVLILQNTIYTANVGDSRVIVGSFRNGKWSAKPLSDDHKPNRPDEWDRIVEAGGRIEPLCCRSNEFIGPPRVWLPSILLPGLAMSRSMGDTIAASVGVSSEPEFVDYTLSVDDKFIILATDGVWEFLSNDEAVEIVTPFYIANDIERACDNIVKESFVRWETSEGAADDITCTIIFIKHSKK</sequence>
<dbReference type="SUPFAM" id="SSF81606">
    <property type="entry name" value="PP2C-like"/>
    <property type="match status" value="1"/>
</dbReference>
<accession>A0ABQ7JB71</accession>
<dbReference type="Proteomes" id="UP000823046">
    <property type="component" value="Unassembled WGS sequence"/>
</dbReference>
<dbReference type="InterPro" id="IPR001932">
    <property type="entry name" value="PPM-type_phosphatase-like_dom"/>
</dbReference>
<organism evidence="2 3">
    <name type="scientific">Cardiosporidium cionae</name>
    <dbReference type="NCBI Taxonomy" id="476202"/>
    <lineage>
        <taxon>Eukaryota</taxon>
        <taxon>Sar</taxon>
        <taxon>Alveolata</taxon>
        <taxon>Apicomplexa</taxon>
        <taxon>Aconoidasida</taxon>
        <taxon>Nephromycida</taxon>
        <taxon>Cardiosporidium</taxon>
    </lineage>
</organism>
<dbReference type="PROSITE" id="PS51746">
    <property type="entry name" value="PPM_2"/>
    <property type="match status" value="1"/>
</dbReference>
<dbReference type="InterPro" id="IPR015655">
    <property type="entry name" value="PP2C"/>
</dbReference>
<gene>
    <name evidence="2" type="ORF">IE077_002257</name>
</gene>
<dbReference type="InterPro" id="IPR036457">
    <property type="entry name" value="PPM-type-like_dom_sf"/>
</dbReference>
<comment type="caution">
    <text evidence="2">The sequence shown here is derived from an EMBL/GenBank/DDBJ whole genome shotgun (WGS) entry which is preliminary data.</text>
</comment>
<proteinExistence type="predicted"/>
<keyword evidence="3" id="KW-1185">Reference proteome</keyword>
<dbReference type="EMBL" id="JADAQX010000207">
    <property type="protein sequence ID" value="KAF8821247.1"/>
    <property type="molecule type" value="Genomic_DNA"/>
</dbReference>
<dbReference type="PANTHER" id="PTHR47992">
    <property type="entry name" value="PROTEIN PHOSPHATASE"/>
    <property type="match status" value="1"/>
</dbReference>
<protein>
    <submittedName>
        <fullName evidence="2">Protein phosphatase 2c containing protein</fullName>
    </submittedName>
</protein>
<feature type="domain" description="PPM-type phosphatase" evidence="1">
    <location>
        <begin position="58"/>
        <end position="333"/>
    </location>
</feature>
<evidence type="ECO:0000313" key="2">
    <source>
        <dbReference type="EMBL" id="KAF8821247.1"/>
    </source>
</evidence>
<evidence type="ECO:0000259" key="1">
    <source>
        <dbReference type="PROSITE" id="PS51746"/>
    </source>
</evidence>
<dbReference type="Gene3D" id="3.60.40.10">
    <property type="entry name" value="PPM-type phosphatase domain"/>
    <property type="match status" value="1"/>
</dbReference>
<name>A0ABQ7JB71_9APIC</name>
<dbReference type="SMART" id="SM00332">
    <property type="entry name" value="PP2Cc"/>
    <property type="match status" value="1"/>
</dbReference>
<reference evidence="2 3" key="1">
    <citation type="journal article" date="2020" name="bioRxiv">
        <title>Metabolic contributions of an alphaproteobacterial endosymbiont in the apicomplexan Cardiosporidium cionae.</title>
        <authorList>
            <person name="Hunter E.S."/>
            <person name="Paight C.J."/>
            <person name="Lane C.E."/>
        </authorList>
    </citation>
    <scope>NUCLEOTIDE SEQUENCE [LARGE SCALE GENOMIC DNA]</scope>
    <source>
        <strain evidence="2">ESH_2018</strain>
    </source>
</reference>
<dbReference type="CDD" id="cd00143">
    <property type="entry name" value="PP2Cc"/>
    <property type="match status" value="1"/>
</dbReference>